<evidence type="ECO:0000256" key="3">
    <source>
        <dbReference type="ARBA" id="ARBA00023163"/>
    </source>
</evidence>
<keyword evidence="3" id="KW-0804">Transcription</keyword>
<evidence type="ECO:0000313" key="6">
    <source>
        <dbReference type="Proteomes" id="UP000647587"/>
    </source>
</evidence>
<dbReference type="PANTHER" id="PTHR46796">
    <property type="entry name" value="HTH-TYPE TRANSCRIPTIONAL ACTIVATOR RHAS-RELATED"/>
    <property type="match status" value="1"/>
</dbReference>
<comment type="caution">
    <text evidence="5">The sequence shown here is derived from an EMBL/GenBank/DDBJ whole genome shotgun (WGS) entry which is preliminary data.</text>
</comment>
<dbReference type="Gene3D" id="1.10.10.60">
    <property type="entry name" value="Homeodomain-like"/>
    <property type="match status" value="2"/>
</dbReference>
<dbReference type="PROSITE" id="PS00041">
    <property type="entry name" value="HTH_ARAC_FAMILY_1"/>
    <property type="match status" value="1"/>
</dbReference>
<dbReference type="InterPro" id="IPR009057">
    <property type="entry name" value="Homeodomain-like_sf"/>
</dbReference>
<keyword evidence="2" id="KW-0238">DNA-binding</keyword>
<dbReference type="SMART" id="SM00342">
    <property type="entry name" value="HTH_ARAC"/>
    <property type="match status" value="1"/>
</dbReference>
<dbReference type="SUPFAM" id="SSF46689">
    <property type="entry name" value="Homeodomain-like"/>
    <property type="match status" value="2"/>
</dbReference>
<dbReference type="InterPro" id="IPR050204">
    <property type="entry name" value="AraC_XylS_family_regulators"/>
</dbReference>
<name>A0ABQ2F3C1_9DEIO</name>
<dbReference type="Proteomes" id="UP000647587">
    <property type="component" value="Unassembled WGS sequence"/>
</dbReference>
<dbReference type="EMBL" id="BMPP01000017">
    <property type="protein sequence ID" value="GGK37535.1"/>
    <property type="molecule type" value="Genomic_DNA"/>
</dbReference>
<evidence type="ECO:0000313" key="5">
    <source>
        <dbReference type="EMBL" id="GGK37535.1"/>
    </source>
</evidence>
<dbReference type="InterPro" id="IPR018062">
    <property type="entry name" value="HTH_AraC-typ_CS"/>
</dbReference>
<evidence type="ECO:0000259" key="4">
    <source>
        <dbReference type="PROSITE" id="PS01124"/>
    </source>
</evidence>
<dbReference type="PANTHER" id="PTHR46796:SF13">
    <property type="entry name" value="HTH-TYPE TRANSCRIPTIONAL ACTIVATOR RHAS"/>
    <property type="match status" value="1"/>
</dbReference>
<protein>
    <submittedName>
        <fullName evidence="5">AraC family transcriptional regulator</fullName>
    </submittedName>
</protein>
<evidence type="ECO:0000256" key="2">
    <source>
        <dbReference type="ARBA" id="ARBA00023125"/>
    </source>
</evidence>
<keyword evidence="1" id="KW-0805">Transcription regulation</keyword>
<organism evidence="5 6">
    <name type="scientific">Deinococcus malanensis</name>
    <dbReference type="NCBI Taxonomy" id="1706855"/>
    <lineage>
        <taxon>Bacteria</taxon>
        <taxon>Thermotogati</taxon>
        <taxon>Deinococcota</taxon>
        <taxon>Deinococci</taxon>
        <taxon>Deinococcales</taxon>
        <taxon>Deinococcaceae</taxon>
        <taxon>Deinococcus</taxon>
    </lineage>
</organism>
<keyword evidence="6" id="KW-1185">Reference proteome</keyword>
<accession>A0ABQ2F3C1</accession>
<feature type="domain" description="HTH araC/xylS-type" evidence="4">
    <location>
        <begin position="6"/>
        <end position="104"/>
    </location>
</feature>
<sequence>MTDRVDLLLRLLLTELGEPRRGKDLAEEAHLSRAHAARAFRRRFGESPAAFRRRLRLERAAWALRRTSQSVTDTALDAGFDSLEGFTRAFARAFGVSPSLYRRSGLRSHLLPAANGIHFQPTGQAMPTEVRMDILSHLLAFDEAFVRQAITQARGLPEATLDQPLGETQPLSFDSPDRTLRDLLDKLIFNKEVWLGAVRGLPLPAEPRDRSLDALEGRMNAAFPAFAQLAREVQQEAKWQQTFVDALCEPAEVFPYGGMLAHVLTVDAHRRHVLSSWLWLLGVRLEADPMHFGMQPEGNPLGPRSGTGVGL</sequence>
<proteinExistence type="predicted"/>
<dbReference type="Pfam" id="PF12833">
    <property type="entry name" value="HTH_18"/>
    <property type="match status" value="1"/>
</dbReference>
<dbReference type="PROSITE" id="PS01124">
    <property type="entry name" value="HTH_ARAC_FAMILY_2"/>
    <property type="match status" value="1"/>
</dbReference>
<gene>
    <name evidence="5" type="ORF">GCM10008955_34290</name>
</gene>
<dbReference type="InterPro" id="IPR018060">
    <property type="entry name" value="HTH_AraC"/>
</dbReference>
<dbReference type="PRINTS" id="PR00032">
    <property type="entry name" value="HTHARAC"/>
</dbReference>
<evidence type="ECO:0000256" key="1">
    <source>
        <dbReference type="ARBA" id="ARBA00023015"/>
    </source>
</evidence>
<dbReference type="RefSeq" id="WP_189010939.1">
    <property type="nucleotide sequence ID" value="NZ_BMPP01000017.1"/>
</dbReference>
<reference evidence="6" key="1">
    <citation type="journal article" date="2019" name="Int. J. Syst. Evol. Microbiol.">
        <title>The Global Catalogue of Microorganisms (GCM) 10K type strain sequencing project: providing services to taxonomists for standard genome sequencing and annotation.</title>
        <authorList>
            <consortium name="The Broad Institute Genomics Platform"/>
            <consortium name="The Broad Institute Genome Sequencing Center for Infectious Disease"/>
            <person name="Wu L."/>
            <person name="Ma J."/>
        </authorList>
    </citation>
    <scope>NUCLEOTIDE SEQUENCE [LARGE SCALE GENOMIC DNA]</scope>
    <source>
        <strain evidence="6">JCM 30331</strain>
    </source>
</reference>
<dbReference type="InterPro" id="IPR020449">
    <property type="entry name" value="Tscrpt_reg_AraC-type_HTH"/>
</dbReference>